<reference evidence="2" key="1">
    <citation type="submission" date="2021-01" db="EMBL/GenBank/DDBJ databases">
        <title>Whole genome shotgun sequence of Rhizocola hellebori NBRC 109834.</title>
        <authorList>
            <person name="Komaki H."/>
            <person name="Tamura T."/>
        </authorList>
    </citation>
    <scope>NUCLEOTIDE SEQUENCE</scope>
    <source>
        <strain evidence="2">NBRC 109834</strain>
    </source>
</reference>
<evidence type="ECO:0000259" key="1">
    <source>
        <dbReference type="Pfam" id="PF03364"/>
    </source>
</evidence>
<dbReference type="EMBL" id="BONY01000077">
    <property type="protein sequence ID" value="GIH09816.1"/>
    <property type="molecule type" value="Genomic_DNA"/>
</dbReference>
<dbReference type="InterPro" id="IPR005031">
    <property type="entry name" value="COQ10_START"/>
</dbReference>
<dbReference type="Proteomes" id="UP000612899">
    <property type="component" value="Unassembled WGS sequence"/>
</dbReference>
<dbReference type="SUPFAM" id="SSF55961">
    <property type="entry name" value="Bet v1-like"/>
    <property type="match status" value="1"/>
</dbReference>
<dbReference type="InterPro" id="IPR023393">
    <property type="entry name" value="START-like_dom_sf"/>
</dbReference>
<feature type="domain" description="Coenzyme Q-binding protein COQ10 START" evidence="1">
    <location>
        <begin position="23"/>
        <end position="110"/>
    </location>
</feature>
<accession>A0A8J3QIF5</accession>
<comment type="caution">
    <text evidence="2">The sequence shown here is derived from an EMBL/GenBank/DDBJ whole genome shotgun (WGS) entry which is preliminary data.</text>
</comment>
<organism evidence="2 3">
    <name type="scientific">Rhizocola hellebori</name>
    <dbReference type="NCBI Taxonomy" id="1392758"/>
    <lineage>
        <taxon>Bacteria</taxon>
        <taxon>Bacillati</taxon>
        <taxon>Actinomycetota</taxon>
        <taxon>Actinomycetes</taxon>
        <taxon>Micromonosporales</taxon>
        <taxon>Micromonosporaceae</taxon>
        <taxon>Rhizocola</taxon>
    </lineage>
</organism>
<name>A0A8J3QIF5_9ACTN</name>
<sequence length="118" mass="13132">MRTIRVTAHAAASSDEAFDAIAALGDHWRVAFRGREIRWAQRCEPAPDRRAITFTQTDGGDFRDLTGTWQISPATGGCEVRFEATFDVGVPIYDRILDPIVEKVLADHVRDIIGRFGS</sequence>
<evidence type="ECO:0000313" key="2">
    <source>
        <dbReference type="EMBL" id="GIH09816.1"/>
    </source>
</evidence>
<protein>
    <recommendedName>
        <fullName evidence="1">Coenzyme Q-binding protein COQ10 START domain-containing protein</fullName>
    </recommendedName>
</protein>
<dbReference type="Pfam" id="PF03364">
    <property type="entry name" value="Polyketide_cyc"/>
    <property type="match status" value="1"/>
</dbReference>
<dbReference type="AlphaFoldDB" id="A0A8J3QIF5"/>
<evidence type="ECO:0000313" key="3">
    <source>
        <dbReference type="Proteomes" id="UP000612899"/>
    </source>
</evidence>
<dbReference type="Gene3D" id="3.30.530.20">
    <property type="match status" value="1"/>
</dbReference>
<proteinExistence type="predicted"/>
<keyword evidence="3" id="KW-1185">Reference proteome</keyword>
<gene>
    <name evidence="2" type="ORF">Rhe02_78830</name>
</gene>
<dbReference type="RefSeq" id="WP_203913542.1">
    <property type="nucleotide sequence ID" value="NZ_BONY01000077.1"/>
</dbReference>